<dbReference type="EC" id="1.13.11.6" evidence="7"/>
<dbReference type="GO" id="GO:0043420">
    <property type="term" value="P:anthranilate metabolic process"/>
    <property type="evidence" value="ECO:0007669"/>
    <property type="project" value="UniProtKB-UniRule"/>
</dbReference>
<dbReference type="GO" id="GO:0009435">
    <property type="term" value="P:NAD+ biosynthetic process"/>
    <property type="evidence" value="ECO:0007669"/>
    <property type="project" value="UniProtKB-UniPathway"/>
</dbReference>
<dbReference type="EMBL" id="SJTH01000001">
    <property type="protein sequence ID" value="TCJ06495.1"/>
    <property type="molecule type" value="Genomic_DNA"/>
</dbReference>
<gene>
    <name evidence="7" type="primary">nbaC</name>
    <name evidence="8" type="ORF">E0Y62_01000</name>
</gene>
<comment type="catalytic activity">
    <reaction evidence="7">
        <text>3-hydroxyanthranilate + O2 = (2Z,4Z)-2-amino-3-carboxymuconate 6-semialdehyde</text>
        <dbReference type="Rhea" id="RHEA:17953"/>
        <dbReference type="ChEBI" id="CHEBI:15379"/>
        <dbReference type="ChEBI" id="CHEBI:36559"/>
        <dbReference type="ChEBI" id="CHEBI:77612"/>
        <dbReference type="EC" id="1.13.11.6"/>
    </reaction>
</comment>
<dbReference type="GO" id="GO:0019805">
    <property type="term" value="P:quinolinate biosynthetic process"/>
    <property type="evidence" value="ECO:0007669"/>
    <property type="project" value="UniProtKB-UniRule"/>
</dbReference>
<protein>
    <recommendedName>
        <fullName evidence="7">3-hydroxyanthranilate 3,4-dioxygenase</fullName>
        <ecNumber evidence="7">1.13.11.6</ecNumber>
    </recommendedName>
    <alternativeName>
        <fullName evidence="7">3-hydroxyanthranilate oxygenase</fullName>
        <shortName evidence="7">3-HAO</shortName>
    </alternativeName>
    <alternativeName>
        <fullName evidence="7">3-hydroxyanthranilic acid dioxygenase</fullName>
        <shortName evidence="7">HAD</shortName>
    </alternativeName>
</protein>
<feature type="binding site" evidence="7">
    <location>
        <position position="50"/>
    </location>
    <ligand>
        <name>Fe cation</name>
        <dbReference type="ChEBI" id="CHEBI:24875"/>
        <label>1</label>
        <note>catalytic</note>
    </ligand>
</feature>
<feature type="binding site" evidence="7">
    <location>
        <position position="46"/>
    </location>
    <ligand>
        <name>O2</name>
        <dbReference type="ChEBI" id="CHEBI:15379"/>
    </ligand>
</feature>
<dbReference type="UniPathway" id="UPA00253">
    <property type="reaction ID" value="UER00330"/>
</dbReference>
<dbReference type="STRING" id="1742358.GCA_001439605_04608"/>
<organism evidence="8 9">
    <name type="scientific">Cytobacillus praedii</name>
    <dbReference type="NCBI Taxonomy" id="1742358"/>
    <lineage>
        <taxon>Bacteria</taxon>
        <taxon>Bacillati</taxon>
        <taxon>Bacillota</taxon>
        <taxon>Bacilli</taxon>
        <taxon>Bacillales</taxon>
        <taxon>Bacillaceae</taxon>
        <taxon>Cytobacillus</taxon>
    </lineage>
</organism>
<feature type="binding site" evidence="7">
    <location>
        <position position="56"/>
    </location>
    <ligand>
        <name>substrate</name>
    </ligand>
</feature>
<comment type="pathway">
    <text evidence="7">Cofactor biosynthesis; NAD(+) biosynthesis; quinolinate from L-kynurenine: step 3/3.</text>
</comment>
<dbReference type="GO" id="GO:0006569">
    <property type="term" value="P:L-tryptophan catabolic process"/>
    <property type="evidence" value="ECO:0007669"/>
    <property type="project" value="UniProtKB-UniRule"/>
</dbReference>
<comment type="similarity">
    <text evidence="7">Belongs to the 3-HAO family.</text>
</comment>
<dbReference type="GO" id="GO:0005737">
    <property type="term" value="C:cytoplasm"/>
    <property type="evidence" value="ECO:0007669"/>
    <property type="project" value="TreeGrafter"/>
</dbReference>
<dbReference type="HAMAP" id="MF_00825">
    <property type="entry name" value="3_HAO"/>
    <property type="match status" value="1"/>
</dbReference>
<evidence type="ECO:0000256" key="6">
    <source>
        <dbReference type="ARBA" id="ARBA00023004"/>
    </source>
</evidence>
<evidence type="ECO:0000256" key="3">
    <source>
        <dbReference type="ARBA" id="ARBA00022723"/>
    </source>
</evidence>
<evidence type="ECO:0000313" key="8">
    <source>
        <dbReference type="EMBL" id="TCJ06495.1"/>
    </source>
</evidence>
<reference evidence="8 9" key="1">
    <citation type="submission" date="2019-03" db="EMBL/GenBank/DDBJ databases">
        <authorList>
            <person name="Jensen L."/>
            <person name="Storgaard J."/>
            <person name="Sulaj E."/>
            <person name="Schramm A."/>
            <person name="Marshall I.P.G."/>
        </authorList>
    </citation>
    <scope>NUCLEOTIDE SEQUENCE [LARGE SCALE GENOMIC DNA]</scope>
    <source>
        <strain evidence="8 9">2017H2G3</strain>
    </source>
</reference>
<proteinExistence type="inferred from homology"/>
<evidence type="ECO:0000256" key="2">
    <source>
        <dbReference type="ARBA" id="ARBA00022642"/>
    </source>
</evidence>
<dbReference type="AlphaFoldDB" id="A0A4R1B236"/>
<comment type="caution">
    <text evidence="8">The sequence shown here is derived from an EMBL/GenBank/DDBJ whole genome shotgun (WGS) entry which is preliminary data.</text>
</comment>
<feature type="binding site" evidence="7">
    <location>
        <position position="123"/>
    </location>
    <ligand>
        <name>Fe cation</name>
        <dbReference type="ChEBI" id="CHEBI:24875"/>
        <label>2</label>
    </ligand>
</feature>
<evidence type="ECO:0000256" key="4">
    <source>
        <dbReference type="ARBA" id="ARBA00022964"/>
    </source>
</evidence>
<keyword evidence="4 7" id="KW-0223">Dioxygenase</keyword>
<feature type="binding site" evidence="7">
    <location>
        <position position="163"/>
    </location>
    <ligand>
        <name>Fe cation</name>
        <dbReference type="ChEBI" id="CHEBI:24875"/>
        <label>2</label>
    </ligand>
</feature>
<dbReference type="GO" id="GO:0000334">
    <property type="term" value="F:3-hydroxyanthranilate 3,4-dioxygenase activity"/>
    <property type="evidence" value="ECO:0007669"/>
    <property type="project" value="UniProtKB-UniRule"/>
</dbReference>
<evidence type="ECO:0000313" key="9">
    <source>
        <dbReference type="Proteomes" id="UP000293846"/>
    </source>
</evidence>
<keyword evidence="3 7" id="KW-0479">Metal-binding</keyword>
<feature type="binding site" evidence="7">
    <location>
        <position position="160"/>
    </location>
    <ligand>
        <name>Fe cation</name>
        <dbReference type="ChEBI" id="CHEBI:24875"/>
        <label>2</label>
    </ligand>
</feature>
<dbReference type="Proteomes" id="UP000293846">
    <property type="component" value="Unassembled WGS sequence"/>
</dbReference>
<keyword evidence="9" id="KW-1185">Reference proteome</keyword>
<feature type="binding site" evidence="7">
    <location>
        <position position="108"/>
    </location>
    <ligand>
        <name>substrate</name>
    </ligand>
</feature>
<dbReference type="Pfam" id="PF06052">
    <property type="entry name" value="3-HAO"/>
    <property type="match status" value="1"/>
</dbReference>
<dbReference type="PANTHER" id="PTHR15497">
    <property type="entry name" value="3-HYDROXYANTHRANILATE 3,4-DIOXYGENASE"/>
    <property type="match status" value="1"/>
</dbReference>
<feature type="binding site" evidence="7">
    <location>
        <position position="126"/>
    </location>
    <ligand>
        <name>Fe cation</name>
        <dbReference type="ChEBI" id="CHEBI:24875"/>
        <label>2</label>
    </ligand>
</feature>
<dbReference type="SUPFAM" id="SSF51182">
    <property type="entry name" value="RmlC-like cupins"/>
    <property type="match status" value="1"/>
</dbReference>
<dbReference type="GO" id="GO:0008198">
    <property type="term" value="F:ferrous iron binding"/>
    <property type="evidence" value="ECO:0007669"/>
    <property type="project" value="UniProtKB-UniRule"/>
</dbReference>
<evidence type="ECO:0000256" key="5">
    <source>
        <dbReference type="ARBA" id="ARBA00023002"/>
    </source>
</evidence>
<keyword evidence="2 7" id="KW-0662">Pyridine nucleotide biosynthesis</keyword>
<dbReference type="PANTHER" id="PTHR15497:SF1">
    <property type="entry name" value="3-HYDROXYANTHRANILATE 3,4-DIOXYGENASE"/>
    <property type="match status" value="1"/>
</dbReference>
<sequence>MSKFNAFNLINWIEENKEQLKPPVNNKVLWEDSEFICMILGGPNRRRDFHVDPSDEFFYQIKGDCYVEVINNGKREIVTVKEGEVFMLPGMVPHSPHRVENTYGLVIERKRAQGELEDFVWFCDHCDKEMHRKRVQLTDIETQVKGAIEEFNSSEDLRTCESCGHVMPVEVKLWDPNTTRN</sequence>
<feature type="binding site" evidence="7">
    <location>
        <position position="56"/>
    </location>
    <ligand>
        <name>Fe cation</name>
        <dbReference type="ChEBI" id="CHEBI:24875"/>
        <label>1</label>
        <note>catalytic</note>
    </ligand>
</feature>
<dbReference type="NCBIfam" id="NF009763">
    <property type="entry name" value="PRK13264.1"/>
    <property type="match status" value="1"/>
</dbReference>
<evidence type="ECO:0000256" key="7">
    <source>
        <dbReference type="HAMAP-Rule" id="MF_00825"/>
    </source>
</evidence>
<dbReference type="CDD" id="cd06123">
    <property type="entry name" value="cupin_HAO"/>
    <property type="match status" value="1"/>
</dbReference>
<dbReference type="NCBIfam" id="TIGR03037">
    <property type="entry name" value="anthran_nbaC"/>
    <property type="match status" value="1"/>
</dbReference>
<dbReference type="Gene3D" id="2.60.120.10">
    <property type="entry name" value="Jelly Rolls"/>
    <property type="match status" value="1"/>
</dbReference>
<dbReference type="OrthoDB" id="5002379at2"/>
<accession>A0A4R1B236</accession>
<dbReference type="InterPro" id="IPR010329">
    <property type="entry name" value="3hydroanth_dOase"/>
</dbReference>
<comment type="cofactor">
    <cofactor evidence="7">
        <name>Fe(2+)</name>
        <dbReference type="ChEBI" id="CHEBI:29033"/>
    </cofactor>
    <text evidence="7">Binds 2 Fe(2+) ions per subunit.</text>
</comment>
<name>A0A4R1B236_9BACI</name>
<dbReference type="InterPro" id="IPR014710">
    <property type="entry name" value="RmlC-like_jellyroll"/>
</dbReference>
<feature type="binding site" evidence="7">
    <location>
        <position position="98"/>
    </location>
    <ligand>
        <name>substrate</name>
    </ligand>
</feature>
<keyword evidence="6 7" id="KW-0408">Iron</keyword>
<dbReference type="InterPro" id="IPR011051">
    <property type="entry name" value="RmlC_Cupin_sf"/>
</dbReference>
<feature type="binding site" evidence="7">
    <location>
        <position position="94"/>
    </location>
    <ligand>
        <name>Fe cation</name>
        <dbReference type="ChEBI" id="CHEBI:24875"/>
        <label>1</label>
        <note>catalytic</note>
    </ligand>
</feature>
<keyword evidence="5 7" id="KW-0560">Oxidoreductase</keyword>
<comment type="function">
    <text evidence="1 7">Catalyzes the oxidative ring opening of 3-hydroxyanthranilate to 2-amino-3-carboxymuconate semialdehyde, which spontaneously cyclizes to quinolinate.</text>
</comment>
<evidence type="ECO:0000256" key="1">
    <source>
        <dbReference type="ARBA" id="ARBA00002752"/>
    </source>
</evidence>